<gene>
    <name evidence="4" type="ORF">SCL_1604</name>
</gene>
<evidence type="ECO:0000256" key="1">
    <source>
        <dbReference type="ARBA" id="ARBA00022603"/>
    </source>
</evidence>
<dbReference type="GO" id="GO:0032259">
    <property type="term" value="P:methylation"/>
    <property type="evidence" value="ECO:0007669"/>
    <property type="project" value="UniProtKB-KW"/>
</dbReference>
<proteinExistence type="predicted"/>
<dbReference type="Gene3D" id="3.40.50.150">
    <property type="entry name" value="Vaccinia Virus protein VP39"/>
    <property type="match status" value="1"/>
</dbReference>
<sequence length="237" mass="26742">MLKPKLLKQLLPKPLKAEQVEVSMVASMHDESAVPTPWLLDVCLRAAEEARTVKMDDVSQRIKDGPDYPGIWPGEHYKLLAGFVKYLKPEVVIEIGTFRGIGTLALAKYLPETGMIATFDPVPWDNVSTTALSKSDFSDKFVQFNDDLAEMHAVEKHRSLLRSADIFFIDAAKDGVMEHRFIKNLKAIGLKANTVVIFDDIRLWNMLDVWRTIDFPKLDLTSFGHWSGTGVVQWNPS</sequence>
<dbReference type="SUPFAM" id="SSF53335">
    <property type="entry name" value="S-adenosyl-L-methionine-dependent methyltransferases"/>
    <property type="match status" value="1"/>
</dbReference>
<dbReference type="KEGG" id="slim:SCL_1604"/>
<protein>
    <submittedName>
        <fullName evidence="4">Methyltransferase</fullName>
    </submittedName>
</protein>
<dbReference type="GO" id="GO:0008171">
    <property type="term" value="F:O-methyltransferase activity"/>
    <property type="evidence" value="ECO:0007669"/>
    <property type="project" value="InterPro"/>
</dbReference>
<reference evidence="4 5" key="1">
    <citation type="submission" date="2015-05" db="EMBL/GenBank/DDBJ databases">
        <title>Complete genome sequence of a sulfur-oxidizing gammaproteobacterium strain HA5.</title>
        <authorList>
            <person name="Miura A."/>
            <person name="Kojima H."/>
            <person name="Fukui M."/>
        </authorList>
    </citation>
    <scope>NUCLEOTIDE SEQUENCE [LARGE SCALE GENOMIC DNA]</scope>
    <source>
        <strain evidence="4 5">HA5</strain>
    </source>
</reference>
<dbReference type="InParanoid" id="A0A1B4XGL6"/>
<keyword evidence="5" id="KW-1185">Reference proteome</keyword>
<dbReference type="RefSeq" id="WP_172425975.1">
    <property type="nucleotide sequence ID" value="NZ_AP014879.1"/>
</dbReference>
<keyword evidence="3" id="KW-0949">S-adenosyl-L-methionine</keyword>
<dbReference type="InterPro" id="IPR029063">
    <property type="entry name" value="SAM-dependent_MTases_sf"/>
</dbReference>
<keyword evidence="2 4" id="KW-0808">Transferase</keyword>
<dbReference type="Pfam" id="PF01596">
    <property type="entry name" value="Methyltransf_3"/>
    <property type="match status" value="1"/>
</dbReference>
<dbReference type="InterPro" id="IPR002935">
    <property type="entry name" value="SAM_O-MeTrfase"/>
</dbReference>
<evidence type="ECO:0000313" key="5">
    <source>
        <dbReference type="Proteomes" id="UP000243180"/>
    </source>
</evidence>
<evidence type="ECO:0000256" key="3">
    <source>
        <dbReference type="ARBA" id="ARBA00022691"/>
    </source>
</evidence>
<keyword evidence="1 4" id="KW-0489">Methyltransferase</keyword>
<dbReference type="Proteomes" id="UP000243180">
    <property type="component" value="Chromosome"/>
</dbReference>
<dbReference type="EMBL" id="AP014879">
    <property type="protein sequence ID" value="BAV33909.1"/>
    <property type="molecule type" value="Genomic_DNA"/>
</dbReference>
<accession>A0A1B4XGL6</accession>
<organism evidence="4 5">
    <name type="scientific">Sulfuricaulis limicola</name>
    <dbReference type="NCBI Taxonomy" id="1620215"/>
    <lineage>
        <taxon>Bacteria</taxon>
        <taxon>Pseudomonadati</taxon>
        <taxon>Pseudomonadota</taxon>
        <taxon>Gammaproteobacteria</taxon>
        <taxon>Acidiferrobacterales</taxon>
        <taxon>Acidiferrobacteraceae</taxon>
        <taxon>Sulfuricaulis</taxon>
    </lineage>
</organism>
<name>A0A1B4XGL6_9GAMM</name>
<dbReference type="AlphaFoldDB" id="A0A1B4XGL6"/>
<evidence type="ECO:0000313" key="4">
    <source>
        <dbReference type="EMBL" id="BAV33909.1"/>
    </source>
</evidence>
<evidence type="ECO:0000256" key="2">
    <source>
        <dbReference type="ARBA" id="ARBA00022679"/>
    </source>
</evidence>